<keyword evidence="16" id="KW-1185">Reference proteome</keyword>
<dbReference type="GO" id="GO:0046872">
    <property type="term" value="F:metal ion binding"/>
    <property type="evidence" value="ECO:0007669"/>
    <property type="project" value="UniProtKB-KW"/>
</dbReference>
<evidence type="ECO:0000256" key="10">
    <source>
        <dbReference type="ARBA" id="ARBA00033765"/>
    </source>
</evidence>
<dbReference type="HAMAP" id="MF_01864">
    <property type="entry name" value="tRNA_metthiotr_MiaB"/>
    <property type="match status" value="1"/>
</dbReference>
<comment type="cofactor">
    <cofactor evidence="11">
        <name>[4Fe-4S] cluster</name>
        <dbReference type="ChEBI" id="CHEBI:49883"/>
    </cofactor>
    <text evidence="11">Binds 2 [4Fe-4S] clusters. One cluster is coordinated with 3 cysteines and an exchangeable S-adenosyl-L-methionine.</text>
</comment>
<dbReference type="Gene3D" id="3.80.30.20">
    <property type="entry name" value="tm_1862 like domain"/>
    <property type="match status" value="1"/>
</dbReference>
<keyword evidence="7 11" id="KW-0479">Metal-binding</keyword>
<dbReference type="Pfam" id="PF01938">
    <property type="entry name" value="TRAM"/>
    <property type="match status" value="1"/>
</dbReference>
<dbReference type="SFLD" id="SFLDG01061">
    <property type="entry name" value="methylthiotransferase"/>
    <property type="match status" value="1"/>
</dbReference>
<evidence type="ECO:0000256" key="7">
    <source>
        <dbReference type="ARBA" id="ARBA00022723"/>
    </source>
</evidence>
<evidence type="ECO:0000256" key="3">
    <source>
        <dbReference type="ARBA" id="ARBA00022490"/>
    </source>
</evidence>
<organism evidence="15 16">
    <name type="scientific">Christensenella minuta</name>
    <dbReference type="NCBI Taxonomy" id="626937"/>
    <lineage>
        <taxon>Bacteria</taxon>
        <taxon>Bacillati</taxon>
        <taxon>Bacillota</taxon>
        <taxon>Clostridia</taxon>
        <taxon>Christensenellales</taxon>
        <taxon>Christensenellaceae</taxon>
        <taxon>Christensenella</taxon>
    </lineage>
</organism>
<comment type="similarity">
    <text evidence="11">Belongs to the methylthiotransferase family. MiaB subfamily.</text>
</comment>
<dbReference type="FunFam" id="3.40.50.12160:FF:000006">
    <property type="entry name" value="tRNA-2-methylthio-N(6)-dimethylallyladenosine synthase"/>
    <property type="match status" value="1"/>
</dbReference>
<comment type="subunit">
    <text evidence="11">Monomer.</text>
</comment>
<dbReference type="InterPro" id="IPR058240">
    <property type="entry name" value="rSAM_sf"/>
</dbReference>
<dbReference type="InterPro" id="IPR006638">
    <property type="entry name" value="Elp3/MiaA/NifB-like_rSAM"/>
</dbReference>
<keyword evidence="6 11" id="KW-0819">tRNA processing</keyword>
<accession>A0A136Q2Z3</accession>
<dbReference type="EMBL" id="LSZW01000063">
    <property type="protein sequence ID" value="KXK65058.1"/>
    <property type="molecule type" value="Genomic_DNA"/>
</dbReference>
<evidence type="ECO:0000256" key="5">
    <source>
        <dbReference type="ARBA" id="ARBA00022691"/>
    </source>
</evidence>
<evidence type="ECO:0000259" key="14">
    <source>
        <dbReference type="PROSITE" id="PS51918"/>
    </source>
</evidence>
<feature type="binding site" evidence="11">
    <location>
        <position position="25"/>
    </location>
    <ligand>
        <name>[4Fe-4S] cluster</name>
        <dbReference type="ChEBI" id="CHEBI:49883"/>
        <label>1</label>
    </ligand>
</feature>
<dbReference type="Gene3D" id="3.40.50.12160">
    <property type="entry name" value="Methylthiotransferase, N-terminal domain"/>
    <property type="match status" value="1"/>
</dbReference>
<dbReference type="InterPro" id="IPR038135">
    <property type="entry name" value="Methylthiotransferase_N_sf"/>
</dbReference>
<evidence type="ECO:0000259" key="12">
    <source>
        <dbReference type="PROSITE" id="PS50926"/>
    </source>
</evidence>
<dbReference type="InterPro" id="IPR007197">
    <property type="entry name" value="rSAM"/>
</dbReference>
<dbReference type="NCBIfam" id="TIGR00089">
    <property type="entry name" value="MiaB/RimO family radical SAM methylthiotransferase"/>
    <property type="match status" value="1"/>
</dbReference>
<dbReference type="FunFam" id="3.80.30.20:FF:000001">
    <property type="entry name" value="tRNA-2-methylthio-N(6)-dimethylallyladenosine synthase 2"/>
    <property type="match status" value="1"/>
</dbReference>
<evidence type="ECO:0000256" key="6">
    <source>
        <dbReference type="ARBA" id="ARBA00022694"/>
    </source>
</evidence>
<evidence type="ECO:0000256" key="1">
    <source>
        <dbReference type="ARBA" id="ARBA00003234"/>
    </source>
</evidence>
<feature type="domain" description="MTTase N-terminal" evidence="13">
    <location>
        <begin position="16"/>
        <end position="134"/>
    </location>
</feature>
<dbReference type="AlphaFoldDB" id="A0A136Q2Z3"/>
<dbReference type="EC" id="2.8.4.3" evidence="10 11"/>
<evidence type="ECO:0000256" key="11">
    <source>
        <dbReference type="HAMAP-Rule" id="MF_01864"/>
    </source>
</evidence>
<dbReference type="SFLD" id="SFLDG01082">
    <property type="entry name" value="B12-binding_domain_containing"/>
    <property type="match status" value="1"/>
</dbReference>
<comment type="subcellular location">
    <subcellularLocation>
        <location evidence="11">Cytoplasm</location>
    </subcellularLocation>
</comment>
<feature type="binding site" evidence="11">
    <location>
        <position position="95"/>
    </location>
    <ligand>
        <name>[4Fe-4S] cluster</name>
        <dbReference type="ChEBI" id="CHEBI:49883"/>
        <label>1</label>
    </ligand>
</feature>
<dbReference type="PANTHER" id="PTHR43020">
    <property type="entry name" value="CDK5 REGULATORY SUBUNIT-ASSOCIATED PROTEIN 1"/>
    <property type="match status" value="1"/>
</dbReference>
<evidence type="ECO:0000256" key="4">
    <source>
        <dbReference type="ARBA" id="ARBA00022679"/>
    </source>
</evidence>
<dbReference type="PROSITE" id="PS50926">
    <property type="entry name" value="TRAM"/>
    <property type="match status" value="1"/>
</dbReference>
<dbReference type="Pfam" id="PF00919">
    <property type="entry name" value="UPF0004"/>
    <property type="match status" value="1"/>
</dbReference>
<dbReference type="OrthoDB" id="9805215at2"/>
<keyword evidence="9 11" id="KW-0411">Iron-sulfur</keyword>
<dbReference type="InterPro" id="IPR013848">
    <property type="entry name" value="Methylthiotransferase_N"/>
</dbReference>
<dbReference type="InterPro" id="IPR005839">
    <property type="entry name" value="Methylthiotransferase"/>
</dbReference>
<dbReference type="GO" id="GO:0035597">
    <property type="term" value="F:tRNA-2-methylthio-N(6)-dimethylallyladenosine(37) synthase activity"/>
    <property type="evidence" value="ECO:0007669"/>
    <property type="project" value="UniProtKB-EC"/>
</dbReference>
<dbReference type="Pfam" id="PF04055">
    <property type="entry name" value="Radical_SAM"/>
    <property type="match status" value="1"/>
</dbReference>
<evidence type="ECO:0000313" key="15">
    <source>
        <dbReference type="EMBL" id="KXK65058.1"/>
    </source>
</evidence>
<dbReference type="SFLD" id="SFLDF00273">
    <property type="entry name" value="(dimethylallyl)adenosine_tRNA"/>
    <property type="match status" value="1"/>
</dbReference>
<dbReference type="PROSITE" id="PS51449">
    <property type="entry name" value="MTTASE_N"/>
    <property type="match status" value="1"/>
</dbReference>
<keyword evidence="8 11" id="KW-0408">Iron</keyword>
<dbReference type="PROSITE" id="PS01278">
    <property type="entry name" value="MTTASE_RADICAL"/>
    <property type="match status" value="1"/>
</dbReference>
<dbReference type="SFLD" id="SFLDS00029">
    <property type="entry name" value="Radical_SAM"/>
    <property type="match status" value="1"/>
</dbReference>
<evidence type="ECO:0000256" key="9">
    <source>
        <dbReference type="ARBA" id="ARBA00023014"/>
    </source>
</evidence>
<dbReference type="SUPFAM" id="SSF102114">
    <property type="entry name" value="Radical SAM enzymes"/>
    <property type="match status" value="1"/>
</dbReference>
<dbReference type="GO" id="GO:0005829">
    <property type="term" value="C:cytosol"/>
    <property type="evidence" value="ECO:0007669"/>
    <property type="project" value="TreeGrafter"/>
</dbReference>
<reference evidence="15 16" key="1">
    <citation type="submission" date="2016-02" db="EMBL/GenBank/DDBJ databases">
        <authorList>
            <person name="Wen L."/>
            <person name="He K."/>
            <person name="Yang H."/>
        </authorList>
    </citation>
    <scope>NUCLEOTIDE SEQUENCE [LARGE SCALE GENOMIC DNA]</scope>
    <source>
        <strain evidence="15 16">DSM 22607</strain>
    </source>
</reference>
<dbReference type="InterPro" id="IPR002792">
    <property type="entry name" value="TRAM_dom"/>
</dbReference>
<sequence>MNEMEKLKAEVKKKGLKYHIITYGCQMNAHESEKIAGILENIGYTPANSKEDADFILFNTCCVRENAEQKTFGNVGRIKKLKQLNQDMLVAVCGCMMQQEKAAKKLMETFPFVDIIFGTHNLHELPGMILSYKSGGERFYSAPETQELHDDVPQKRAEGPLASVNIMYGCNNFCSYCIVPYVRGRERSRSAEDVMREVSGLTAQGYREVMLLGQNVNSYDGGINFARLLKRICGETDIPRIRFMTSHPKDLSDELIEVIAAYPQICRHIHLPVQSGSSRVLRKMNRKYTREAYIALAEKIRERIPGIAITTDIIVGFPGETDVDFGDTLSLVKRLRFDSAFTFVYSPRSGTQAAEMPDQVDEALRTERIMELVALQNKITEERNREYEGKTTQVLVEGISTRNPGHVCGRTSTSKMVNFEGGADLIGHFVDVKITRGKKTTLFGTLVEEGM</sequence>
<evidence type="ECO:0000256" key="2">
    <source>
        <dbReference type="ARBA" id="ARBA00022485"/>
    </source>
</evidence>
<comment type="caution">
    <text evidence="15">The sequence shown here is derived from an EMBL/GenBank/DDBJ whole genome shotgun (WGS) entry which is preliminary data.</text>
</comment>
<dbReference type="SMART" id="SM00729">
    <property type="entry name" value="Elp3"/>
    <property type="match status" value="1"/>
</dbReference>
<protein>
    <recommendedName>
        <fullName evidence="10 11">tRNA-2-methylthio-N(6)-dimethylallyladenosine synthase</fullName>
        <ecNumber evidence="10 11">2.8.4.3</ecNumber>
    </recommendedName>
    <alternativeName>
        <fullName evidence="11">(Dimethylallyl)adenosine tRNA methylthiotransferase MiaB</fullName>
    </alternativeName>
    <alternativeName>
        <fullName evidence="11">tRNA-i(6)A37 methylthiotransferase</fullName>
    </alternativeName>
</protein>
<feature type="binding site" evidence="11">
    <location>
        <position position="177"/>
    </location>
    <ligand>
        <name>[4Fe-4S] cluster</name>
        <dbReference type="ChEBI" id="CHEBI:49883"/>
        <label>2</label>
        <note>4Fe-4S-S-AdoMet</note>
    </ligand>
</feature>
<dbReference type="RefSeq" id="WP_066518803.1">
    <property type="nucleotide sequence ID" value="NZ_CABMOF010000001.1"/>
</dbReference>
<feature type="binding site" evidence="11">
    <location>
        <position position="61"/>
    </location>
    <ligand>
        <name>[4Fe-4S] cluster</name>
        <dbReference type="ChEBI" id="CHEBI:49883"/>
        <label>1</label>
    </ligand>
</feature>
<dbReference type="NCBIfam" id="TIGR01574">
    <property type="entry name" value="miaB-methiolase"/>
    <property type="match status" value="1"/>
</dbReference>
<feature type="binding site" evidence="11">
    <location>
        <position position="174"/>
    </location>
    <ligand>
        <name>[4Fe-4S] cluster</name>
        <dbReference type="ChEBI" id="CHEBI:49883"/>
        <label>2</label>
        <note>4Fe-4S-S-AdoMet</note>
    </ligand>
</feature>
<comment type="catalytic activity">
    <reaction evidence="11">
        <text>N(6)-dimethylallyladenosine(37) in tRNA + (sulfur carrier)-SH + AH2 + 2 S-adenosyl-L-methionine = 2-methylsulfanyl-N(6)-dimethylallyladenosine(37) in tRNA + (sulfur carrier)-H + 5'-deoxyadenosine + L-methionine + A + S-adenosyl-L-homocysteine + 2 H(+)</text>
        <dbReference type="Rhea" id="RHEA:37067"/>
        <dbReference type="Rhea" id="RHEA-COMP:10375"/>
        <dbReference type="Rhea" id="RHEA-COMP:10376"/>
        <dbReference type="Rhea" id="RHEA-COMP:14737"/>
        <dbReference type="Rhea" id="RHEA-COMP:14739"/>
        <dbReference type="ChEBI" id="CHEBI:13193"/>
        <dbReference type="ChEBI" id="CHEBI:15378"/>
        <dbReference type="ChEBI" id="CHEBI:17319"/>
        <dbReference type="ChEBI" id="CHEBI:17499"/>
        <dbReference type="ChEBI" id="CHEBI:29917"/>
        <dbReference type="ChEBI" id="CHEBI:57844"/>
        <dbReference type="ChEBI" id="CHEBI:57856"/>
        <dbReference type="ChEBI" id="CHEBI:59789"/>
        <dbReference type="ChEBI" id="CHEBI:64428"/>
        <dbReference type="ChEBI" id="CHEBI:74415"/>
        <dbReference type="ChEBI" id="CHEBI:74417"/>
        <dbReference type="EC" id="2.8.4.3"/>
    </reaction>
</comment>
<dbReference type="CDD" id="cd01335">
    <property type="entry name" value="Radical_SAM"/>
    <property type="match status" value="1"/>
</dbReference>
<dbReference type="InterPro" id="IPR020612">
    <property type="entry name" value="Methylthiotransferase_CS"/>
</dbReference>
<keyword evidence="3 11" id="KW-0963">Cytoplasm</keyword>
<dbReference type="KEGG" id="cmiu:B1H56_03750"/>
<gene>
    <name evidence="11" type="primary">miaB</name>
    <name evidence="15" type="ORF">HMPREF3293_02315</name>
</gene>
<keyword evidence="5 11" id="KW-0949">S-adenosyl-L-methionine</keyword>
<proteinExistence type="inferred from homology"/>
<evidence type="ECO:0000313" key="16">
    <source>
        <dbReference type="Proteomes" id="UP000070366"/>
    </source>
</evidence>
<dbReference type="STRING" id="626937.HMPREF3293_02315"/>
<dbReference type="PROSITE" id="PS51918">
    <property type="entry name" value="RADICAL_SAM"/>
    <property type="match status" value="1"/>
</dbReference>
<feature type="domain" description="Radical SAM core" evidence="14">
    <location>
        <begin position="156"/>
        <end position="382"/>
    </location>
</feature>
<keyword evidence="2 11" id="KW-0004">4Fe-4S</keyword>
<keyword evidence="4 11" id="KW-0808">Transferase</keyword>
<dbReference type="PATRIC" id="fig|626937.4.peg.2273"/>
<comment type="function">
    <text evidence="1 11">Catalyzes the methylthiolation of N6-(dimethylallyl)adenosine (i(6)A), leading to the formation of 2-methylthio-N6-(dimethylallyl)adenosine (ms(2)i(6)A) at position 37 in tRNAs that read codons beginning with uridine.</text>
</comment>
<dbReference type="PANTHER" id="PTHR43020:SF2">
    <property type="entry name" value="MITOCHONDRIAL TRNA METHYLTHIOTRANSFERASE CDK5RAP1"/>
    <property type="match status" value="1"/>
</dbReference>
<evidence type="ECO:0000256" key="8">
    <source>
        <dbReference type="ARBA" id="ARBA00023004"/>
    </source>
</evidence>
<dbReference type="Proteomes" id="UP000070366">
    <property type="component" value="Unassembled WGS sequence"/>
</dbReference>
<dbReference type="GO" id="GO:0051539">
    <property type="term" value="F:4 iron, 4 sulfur cluster binding"/>
    <property type="evidence" value="ECO:0007669"/>
    <property type="project" value="UniProtKB-UniRule"/>
</dbReference>
<dbReference type="InterPro" id="IPR006463">
    <property type="entry name" value="MiaB_methiolase"/>
</dbReference>
<feature type="binding site" evidence="11">
    <location>
        <position position="170"/>
    </location>
    <ligand>
        <name>[4Fe-4S] cluster</name>
        <dbReference type="ChEBI" id="CHEBI:49883"/>
        <label>2</label>
        <note>4Fe-4S-S-AdoMet</note>
    </ligand>
</feature>
<evidence type="ECO:0000259" key="13">
    <source>
        <dbReference type="PROSITE" id="PS51449"/>
    </source>
</evidence>
<dbReference type="InterPro" id="IPR023404">
    <property type="entry name" value="rSAM_horseshoe"/>
</dbReference>
<feature type="domain" description="TRAM" evidence="12">
    <location>
        <begin position="385"/>
        <end position="448"/>
    </location>
</feature>
<name>A0A136Q2Z3_9FIRM</name>